<dbReference type="Gene3D" id="3.40.630.30">
    <property type="match status" value="1"/>
</dbReference>
<gene>
    <name evidence="2" type="ORF">L0U88_07160</name>
</gene>
<dbReference type="InterPro" id="IPR000182">
    <property type="entry name" value="GNAT_dom"/>
</dbReference>
<comment type="caution">
    <text evidence="2">The sequence shown here is derived from an EMBL/GenBank/DDBJ whole genome shotgun (WGS) entry which is preliminary data.</text>
</comment>
<reference evidence="2 3" key="1">
    <citation type="submission" date="2022-01" db="EMBL/GenBank/DDBJ databases">
        <title>Flavihumibacter sp. nov., isolated from sediment of a river.</title>
        <authorList>
            <person name="Liu H."/>
        </authorList>
    </citation>
    <scope>NUCLEOTIDE SEQUENCE [LARGE SCALE GENOMIC DNA]</scope>
    <source>
        <strain evidence="2 3">RY-1</strain>
    </source>
</reference>
<dbReference type="PROSITE" id="PS51186">
    <property type="entry name" value="GNAT"/>
    <property type="match status" value="1"/>
</dbReference>
<dbReference type="InterPro" id="IPR016181">
    <property type="entry name" value="Acyl_CoA_acyltransferase"/>
</dbReference>
<accession>A0ABS9BFA9</accession>
<evidence type="ECO:0000313" key="3">
    <source>
        <dbReference type="Proteomes" id="UP001200145"/>
    </source>
</evidence>
<dbReference type="SUPFAM" id="SSF55729">
    <property type="entry name" value="Acyl-CoA N-acyltransferases (Nat)"/>
    <property type="match status" value="1"/>
</dbReference>
<name>A0ABS9BFA9_9BACT</name>
<dbReference type="InterPro" id="IPR052523">
    <property type="entry name" value="Trichothecene_AcTrans"/>
</dbReference>
<dbReference type="RefSeq" id="WP_234865048.1">
    <property type="nucleotide sequence ID" value="NZ_JAKEVY010000002.1"/>
</dbReference>
<proteinExistence type="predicted"/>
<dbReference type="EMBL" id="JAKEVY010000002">
    <property type="protein sequence ID" value="MCF1714402.1"/>
    <property type="molecule type" value="Genomic_DNA"/>
</dbReference>
<protein>
    <submittedName>
        <fullName evidence="2">GNAT family N-acetyltransferase</fullName>
    </submittedName>
</protein>
<dbReference type="Pfam" id="PF00583">
    <property type="entry name" value="Acetyltransf_1"/>
    <property type="match status" value="1"/>
</dbReference>
<keyword evidence="3" id="KW-1185">Reference proteome</keyword>
<organism evidence="2 3">
    <name type="scientific">Flavihumibacter fluminis</name>
    <dbReference type="NCBI Taxonomy" id="2909236"/>
    <lineage>
        <taxon>Bacteria</taxon>
        <taxon>Pseudomonadati</taxon>
        <taxon>Bacteroidota</taxon>
        <taxon>Chitinophagia</taxon>
        <taxon>Chitinophagales</taxon>
        <taxon>Chitinophagaceae</taxon>
        <taxon>Flavihumibacter</taxon>
    </lineage>
</organism>
<dbReference type="PANTHER" id="PTHR42791">
    <property type="entry name" value="GNAT FAMILY ACETYLTRANSFERASE"/>
    <property type="match status" value="1"/>
</dbReference>
<sequence length="189" mass="22256">MKQALYKDKILIVNILVHSFADNKSIKYIVKQDSRKEERLRKLMAYSFERCYRFGEVYLTEDKKACALILFPHKKKTSLSALLLDLDLAFSVIGLSNLKKVLSRESKIKQLYPKSPFYYLWFIGVYPADQNKGIGKTLLNEILTNAEREGLPVYLETSTRKNITWYEQFGFVTYNKLDFGYELFCMRRD</sequence>
<feature type="domain" description="N-acetyltransferase" evidence="1">
    <location>
        <begin position="38"/>
        <end position="189"/>
    </location>
</feature>
<evidence type="ECO:0000313" key="2">
    <source>
        <dbReference type="EMBL" id="MCF1714402.1"/>
    </source>
</evidence>
<evidence type="ECO:0000259" key="1">
    <source>
        <dbReference type="PROSITE" id="PS51186"/>
    </source>
</evidence>
<dbReference type="PANTHER" id="PTHR42791:SF1">
    <property type="entry name" value="N-ACETYLTRANSFERASE DOMAIN-CONTAINING PROTEIN"/>
    <property type="match status" value="1"/>
</dbReference>
<dbReference type="Proteomes" id="UP001200145">
    <property type="component" value="Unassembled WGS sequence"/>
</dbReference>
<dbReference type="CDD" id="cd04301">
    <property type="entry name" value="NAT_SF"/>
    <property type="match status" value="1"/>
</dbReference>